<dbReference type="CDD" id="cd00209">
    <property type="entry name" value="DHFR"/>
    <property type="match status" value="1"/>
</dbReference>
<dbReference type="InterPro" id="IPR017925">
    <property type="entry name" value="DHFR_CS"/>
</dbReference>
<comment type="caution">
    <text evidence="7">The sequence shown here is derived from an EMBL/GenBank/DDBJ whole genome shotgun (WGS) entry which is preliminary data.</text>
</comment>
<dbReference type="InterPro" id="IPR037185">
    <property type="entry name" value="EmrE-like"/>
</dbReference>
<keyword evidence="2" id="KW-0554">One-carbon metabolism</keyword>
<organism evidence="7 8">
    <name type="scientific">Antrodiella citrinella</name>
    <dbReference type="NCBI Taxonomy" id="2447956"/>
    <lineage>
        <taxon>Eukaryota</taxon>
        <taxon>Fungi</taxon>
        <taxon>Dikarya</taxon>
        <taxon>Basidiomycota</taxon>
        <taxon>Agaricomycotina</taxon>
        <taxon>Agaricomycetes</taxon>
        <taxon>Polyporales</taxon>
        <taxon>Steccherinaceae</taxon>
        <taxon>Antrodiella</taxon>
    </lineage>
</organism>
<evidence type="ECO:0000313" key="7">
    <source>
        <dbReference type="EMBL" id="THH34175.1"/>
    </source>
</evidence>
<feature type="transmembrane region" description="Helical" evidence="5">
    <location>
        <begin position="267"/>
        <end position="289"/>
    </location>
</feature>
<keyword evidence="5" id="KW-0472">Membrane</keyword>
<sequence>MPRLTLIVAATLTNGIGQGGKLPWRLPKEMAYFARTTANAPEGLTNAVIMGRNTWESIPTKFRPLKNRANVVISRNVSYELIPAPASGDTTARLYPSLTSALAQLEESQSGNDHKPIHRAFIIGGASLYTDTLTLPPSPAPSSSFVDRILLTRILAPAFDDCDTFMPDFERIARDQGATALWRQASHEELEAWVGFDVPRKEVENGVHYEFQIEQQSMPRRDGAAGAVHLGGMTAIVLFTFTLFAFVAETQLTQYVQTGLGFRQPYLIFYIVHSFFMIMFPIHFLVLILSRKHSPRAIWNGLVYALRTHISSPGESHPHAPFPTWRLARLVFLLTCGMSIPSLCWFVAVTWAPLTDVTALWNTNAFFAYIVSVKLFHMPWEPRRLFAVLLATTGAAAVVYGGSTSPTTPTEGDASAVITQQQQQQLKIHNALVGDLLTLVAAIVYGVYQVLYKIHAALPTDPDTVEAPVQAAYAPLAESLLEDDRVLGPVDEQDMVFPPPFALYPNLLTSAIGVCTLLVFWIPMPIMQLSHVRNFELPADPWTAFTILGIALSGVIFNAGFMILLGLWGPILTSIGSLLTIVLVFLSDIIFGGAVETLTVWSMLGCGAIVSAFGILAYDMMRTLA</sequence>
<dbReference type="GO" id="GO:0006730">
    <property type="term" value="P:one-carbon metabolic process"/>
    <property type="evidence" value="ECO:0007669"/>
    <property type="project" value="UniProtKB-KW"/>
</dbReference>
<dbReference type="UniPathway" id="UPA00077">
    <property type="reaction ID" value="UER00158"/>
</dbReference>
<evidence type="ECO:0000256" key="4">
    <source>
        <dbReference type="ARBA" id="ARBA00023002"/>
    </source>
</evidence>
<feature type="transmembrane region" description="Helical" evidence="5">
    <location>
        <begin position="575"/>
        <end position="594"/>
    </location>
</feature>
<dbReference type="SUPFAM" id="SSF103481">
    <property type="entry name" value="Multidrug resistance efflux transporter EmrE"/>
    <property type="match status" value="1"/>
</dbReference>
<feature type="transmembrane region" description="Helical" evidence="5">
    <location>
        <begin position="330"/>
        <end position="352"/>
    </location>
</feature>
<dbReference type="PANTHER" id="PTHR19346">
    <property type="entry name" value="SUGAR PHOSPHATE TRANSPORTER DOMAIN-CONTAINING PROTEIN"/>
    <property type="match status" value="1"/>
</dbReference>
<protein>
    <recommendedName>
        <fullName evidence="1">dihydrofolate reductase</fullName>
        <ecNumber evidence="1">1.5.1.3</ecNumber>
    </recommendedName>
</protein>
<dbReference type="Proteomes" id="UP000308730">
    <property type="component" value="Unassembled WGS sequence"/>
</dbReference>
<keyword evidence="3" id="KW-0521">NADP</keyword>
<dbReference type="PROSITE" id="PS51330">
    <property type="entry name" value="DHFR_2"/>
    <property type="match status" value="1"/>
</dbReference>
<evidence type="ECO:0000259" key="6">
    <source>
        <dbReference type="PROSITE" id="PS51330"/>
    </source>
</evidence>
<dbReference type="AlphaFoldDB" id="A0A4S4N6R9"/>
<feature type="transmembrane region" description="Helical" evidence="5">
    <location>
        <begin position="600"/>
        <end position="618"/>
    </location>
</feature>
<proteinExistence type="predicted"/>
<dbReference type="OrthoDB" id="10062838at2759"/>
<dbReference type="EC" id="1.5.1.3" evidence="1"/>
<keyword evidence="5" id="KW-1133">Transmembrane helix</keyword>
<feature type="transmembrane region" description="Helical" evidence="5">
    <location>
        <begin position="428"/>
        <end position="448"/>
    </location>
</feature>
<feature type="transmembrane region" description="Helical" evidence="5">
    <location>
        <begin position="358"/>
        <end position="376"/>
    </location>
</feature>
<keyword evidence="4" id="KW-0560">Oxidoreductase</keyword>
<dbReference type="PROSITE" id="PS00075">
    <property type="entry name" value="DHFR_1"/>
    <property type="match status" value="1"/>
</dbReference>
<dbReference type="GO" id="GO:0004146">
    <property type="term" value="F:dihydrofolate reductase activity"/>
    <property type="evidence" value="ECO:0007669"/>
    <property type="project" value="UniProtKB-EC"/>
</dbReference>
<dbReference type="Gene3D" id="3.40.430.10">
    <property type="entry name" value="Dihydrofolate Reductase, subunit A"/>
    <property type="match status" value="1"/>
</dbReference>
<gene>
    <name evidence="7" type="ORF">EUX98_g114</name>
</gene>
<feature type="transmembrane region" description="Helical" evidence="5">
    <location>
        <begin position="501"/>
        <end position="522"/>
    </location>
</feature>
<reference evidence="7 8" key="1">
    <citation type="submission" date="2019-02" db="EMBL/GenBank/DDBJ databases">
        <title>Genome sequencing of the rare red list fungi Antrodiella citrinella (Flaviporus citrinellus).</title>
        <authorList>
            <person name="Buettner E."/>
            <person name="Kellner H."/>
        </authorList>
    </citation>
    <scope>NUCLEOTIDE SEQUENCE [LARGE SCALE GENOMIC DNA]</scope>
    <source>
        <strain evidence="7 8">DSM 108506</strain>
    </source>
</reference>
<keyword evidence="8" id="KW-1185">Reference proteome</keyword>
<dbReference type="PANTHER" id="PTHR19346:SF4">
    <property type="entry name" value="SUGAR PHOSPHATE TRANSPORTER DOMAIN-CONTAINING PROTEIN"/>
    <property type="match status" value="1"/>
</dbReference>
<feature type="transmembrane region" description="Helical" evidence="5">
    <location>
        <begin position="542"/>
        <end position="568"/>
    </location>
</feature>
<dbReference type="Pfam" id="PF00186">
    <property type="entry name" value="DHFR_1"/>
    <property type="match status" value="1"/>
</dbReference>
<accession>A0A4S4N6R9</accession>
<feature type="transmembrane region" description="Helical" evidence="5">
    <location>
        <begin position="227"/>
        <end position="247"/>
    </location>
</feature>
<dbReference type="GO" id="GO:0046654">
    <property type="term" value="P:tetrahydrofolate biosynthetic process"/>
    <property type="evidence" value="ECO:0007669"/>
    <property type="project" value="UniProtKB-UniPathway"/>
</dbReference>
<dbReference type="PRINTS" id="PR00070">
    <property type="entry name" value="DHFR"/>
</dbReference>
<keyword evidence="5" id="KW-0812">Transmembrane</keyword>
<feature type="domain" description="DHFR" evidence="6">
    <location>
        <begin position="3"/>
        <end position="216"/>
    </location>
</feature>
<dbReference type="InterPro" id="IPR026505">
    <property type="entry name" value="Solute_c_fam_35_mem_F3/F4"/>
</dbReference>
<evidence type="ECO:0000313" key="8">
    <source>
        <dbReference type="Proteomes" id="UP000308730"/>
    </source>
</evidence>
<dbReference type="EMBL" id="SGPM01000001">
    <property type="protein sequence ID" value="THH34175.1"/>
    <property type="molecule type" value="Genomic_DNA"/>
</dbReference>
<evidence type="ECO:0000256" key="1">
    <source>
        <dbReference type="ARBA" id="ARBA00012856"/>
    </source>
</evidence>
<dbReference type="SUPFAM" id="SSF53597">
    <property type="entry name" value="Dihydrofolate reductase-like"/>
    <property type="match status" value="1"/>
</dbReference>
<name>A0A4S4N6R9_9APHY</name>
<evidence type="ECO:0000256" key="2">
    <source>
        <dbReference type="ARBA" id="ARBA00022563"/>
    </source>
</evidence>
<dbReference type="InterPro" id="IPR024072">
    <property type="entry name" value="DHFR-like_dom_sf"/>
</dbReference>
<evidence type="ECO:0000256" key="5">
    <source>
        <dbReference type="SAM" id="Phobius"/>
    </source>
</evidence>
<dbReference type="InterPro" id="IPR001796">
    <property type="entry name" value="DHFR_dom"/>
</dbReference>
<evidence type="ECO:0000256" key="3">
    <source>
        <dbReference type="ARBA" id="ARBA00022857"/>
    </source>
</evidence>